<comment type="similarity">
    <text evidence="4">Belongs to the ABC transporter superfamily. Macrolide exporter (TC 3.A.1.122) family.</text>
</comment>
<dbReference type="InParanoid" id="M1Z2I8"/>
<dbReference type="SMART" id="SM00382">
    <property type="entry name" value="AAA"/>
    <property type="match status" value="1"/>
</dbReference>
<protein>
    <submittedName>
        <fullName evidence="6">Lipoprotein-releasing system, ATP-binding protein LolD</fullName>
        <ecNumber evidence="6">3.6.3.-</ecNumber>
    </submittedName>
</protein>
<keyword evidence="7" id="KW-1185">Reference proteome</keyword>
<dbReference type="InterPro" id="IPR003439">
    <property type="entry name" value="ABC_transporter-like_ATP-bd"/>
</dbReference>
<dbReference type="GO" id="GO:0005524">
    <property type="term" value="F:ATP binding"/>
    <property type="evidence" value="ECO:0007669"/>
    <property type="project" value="UniProtKB-KW"/>
</dbReference>
<evidence type="ECO:0000256" key="4">
    <source>
        <dbReference type="ARBA" id="ARBA00038388"/>
    </source>
</evidence>
<gene>
    <name evidence="6" type="primary">lolD</name>
    <name evidence="6" type="ORF">NITGR_980086</name>
</gene>
<dbReference type="FunCoup" id="M1Z2I8">
    <property type="interactions" value="311"/>
</dbReference>
<dbReference type="HOGENOM" id="CLU_000604_1_22_0"/>
<reference evidence="6 7" key="1">
    <citation type="journal article" date="2013" name="Front. Microbiol.">
        <title>The genome of Nitrospina gracilis illuminates the metabolism and evolution of the major marine nitrite oxidizer.</title>
        <authorList>
            <person name="Luecker S."/>
            <person name="Nowka B."/>
            <person name="Rattei T."/>
            <person name="Spieck E."/>
            <person name="and Daims H."/>
        </authorList>
    </citation>
    <scope>NUCLEOTIDE SEQUENCE [LARGE SCALE GENOMIC DNA]</scope>
    <source>
        <strain evidence="6 7">3/211</strain>
    </source>
</reference>
<dbReference type="CDD" id="cd03255">
    <property type="entry name" value="ABC_MJ0796_LolCDE_FtsE"/>
    <property type="match status" value="1"/>
</dbReference>
<accession>M1Z2I8</accession>
<dbReference type="GO" id="GO:0016887">
    <property type="term" value="F:ATP hydrolysis activity"/>
    <property type="evidence" value="ECO:0007669"/>
    <property type="project" value="InterPro"/>
</dbReference>
<dbReference type="PANTHER" id="PTHR24220:SF689">
    <property type="entry name" value="LIPOPROTEIN-RELEASING SYSTEM ATP-BINDING PROTEIN LOLD"/>
    <property type="match status" value="1"/>
</dbReference>
<evidence type="ECO:0000256" key="2">
    <source>
        <dbReference type="ARBA" id="ARBA00022741"/>
    </source>
</evidence>
<dbReference type="GO" id="GO:0005886">
    <property type="term" value="C:plasma membrane"/>
    <property type="evidence" value="ECO:0007669"/>
    <property type="project" value="TreeGrafter"/>
</dbReference>
<dbReference type="InterPro" id="IPR015854">
    <property type="entry name" value="ABC_transpr_LolD-like"/>
</dbReference>
<evidence type="ECO:0000256" key="3">
    <source>
        <dbReference type="ARBA" id="ARBA00022840"/>
    </source>
</evidence>
<evidence type="ECO:0000259" key="5">
    <source>
        <dbReference type="PROSITE" id="PS50893"/>
    </source>
</evidence>
<comment type="caution">
    <text evidence="6">The sequence shown here is derived from an EMBL/GenBank/DDBJ whole genome shotgun (WGS) entry which is preliminary data.</text>
</comment>
<evidence type="ECO:0000256" key="1">
    <source>
        <dbReference type="ARBA" id="ARBA00022448"/>
    </source>
</evidence>
<keyword evidence="6" id="KW-0449">Lipoprotein</keyword>
<dbReference type="STRING" id="1266370.NITGR_980086"/>
<evidence type="ECO:0000313" key="6">
    <source>
        <dbReference type="EMBL" id="CCQ92211.1"/>
    </source>
</evidence>
<dbReference type="RefSeq" id="WP_005011870.1">
    <property type="nucleotide sequence ID" value="NZ_HG422173.1"/>
</dbReference>
<dbReference type="EMBL" id="CAQJ01000108">
    <property type="protein sequence ID" value="CCQ92211.1"/>
    <property type="molecule type" value="Genomic_DNA"/>
</dbReference>
<dbReference type="Proteomes" id="UP000011704">
    <property type="component" value="Unassembled WGS sequence"/>
</dbReference>
<dbReference type="PROSITE" id="PS50893">
    <property type="entry name" value="ABC_TRANSPORTER_2"/>
    <property type="match status" value="1"/>
</dbReference>
<dbReference type="Gene3D" id="3.40.50.300">
    <property type="entry name" value="P-loop containing nucleotide triphosphate hydrolases"/>
    <property type="match status" value="1"/>
</dbReference>
<dbReference type="InterPro" id="IPR017911">
    <property type="entry name" value="MacB-like_ATP-bd"/>
</dbReference>
<feature type="domain" description="ABC transporter" evidence="5">
    <location>
        <begin position="10"/>
        <end position="234"/>
    </location>
</feature>
<sequence>MNDSRGDILLNVTGVWKAYRRNSESVEVLKDADLQVKTGEILGIVGASGAGKSTLLHIMGGLDRPQKGKVEFRGQDIFAQKNGFLEQFRNRHIGFVFQLFNLLPDFTALENTLFPGLISGQEEAELRDRAVGLLTQMGLKDRLHHKPGELSGGETQRVALARSLVNQPDLLLADEPTGNLDSKSSDAFMDLVRDLNKKSNQTFVIVTHSPRIAKSLDRVLQLVDGEIKPIDKELIL</sequence>
<dbReference type="OrthoDB" id="9783924at2"/>
<keyword evidence="2" id="KW-0547">Nucleotide-binding</keyword>
<keyword evidence="3 6" id="KW-0067">ATP-binding</keyword>
<dbReference type="GO" id="GO:0022857">
    <property type="term" value="F:transmembrane transporter activity"/>
    <property type="evidence" value="ECO:0007669"/>
    <property type="project" value="TreeGrafter"/>
</dbReference>
<dbReference type="GO" id="GO:0098796">
    <property type="term" value="C:membrane protein complex"/>
    <property type="evidence" value="ECO:0007669"/>
    <property type="project" value="UniProtKB-ARBA"/>
</dbReference>
<dbReference type="AlphaFoldDB" id="M1Z2I8"/>
<dbReference type="FunFam" id="3.40.50.300:FF:000032">
    <property type="entry name" value="Export ABC transporter ATP-binding protein"/>
    <property type="match status" value="1"/>
</dbReference>
<dbReference type="EC" id="3.6.3.-" evidence="6"/>
<evidence type="ECO:0000313" key="7">
    <source>
        <dbReference type="Proteomes" id="UP000011704"/>
    </source>
</evidence>
<keyword evidence="6" id="KW-0378">Hydrolase</keyword>
<keyword evidence="1" id="KW-0813">Transport</keyword>
<proteinExistence type="inferred from homology"/>
<name>M1Z2I8_NITG3</name>
<dbReference type="InterPro" id="IPR003593">
    <property type="entry name" value="AAA+_ATPase"/>
</dbReference>
<dbReference type="Pfam" id="PF00005">
    <property type="entry name" value="ABC_tran"/>
    <property type="match status" value="1"/>
</dbReference>
<dbReference type="PANTHER" id="PTHR24220">
    <property type="entry name" value="IMPORT ATP-BINDING PROTEIN"/>
    <property type="match status" value="1"/>
</dbReference>
<dbReference type="SUPFAM" id="SSF52540">
    <property type="entry name" value="P-loop containing nucleoside triphosphate hydrolases"/>
    <property type="match status" value="1"/>
</dbReference>
<dbReference type="InterPro" id="IPR027417">
    <property type="entry name" value="P-loop_NTPase"/>
</dbReference>
<organism evidence="6 7">
    <name type="scientific">Nitrospina gracilis (strain 3/211)</name>
    <dbReference type="NCBI Taxonomy" id="1266370"/>
    <lineage>
        <taxon>Bacteria</taxon>
        <taxon>Pseudomonadati</taxon>
        <taxon>Nitrospinota/Tectimicrobiota group</taxon>
        <taxon>Nitrospinota</taxon>
        <taxon>Nitrospinia</taxon>
        <taxon>Nitrospinales</taxon>
        <taxon>Nitrospinaceae</taxon>
        <taxon>Nitrospina</taxon>
    </lineage>
</organism>